<protein>
    <submittedName>
        <fullName evidence="1">Uncharacterized protein</fullName>
    </submittedName>
</protein>
<accession>A0A7C4GB26</accession>
<dbReference type="AlphaFoldDB" id="A0A7C4GB26"/>
<comment type="caution">
    <text evidence="1">The sequence shown here is derived from an EMBL/GenBank/DDBJ whole genome shotgun (WGS) entry which is preliminary data.</text>
</comment>
<evidence type="ECO:0000313" key="1">
    <source>
        <dbReference type="EMBL" id="HGK28310.1"/>
    </source>
</evidence>
<gene>
    <name evidence="1" type="ORF">ENS41_05075</name>
</gene>
<reference evidence="1" key="1">
    <citation type="journal article" date="2020" name="mSystems">
        <title>Genome- and Community-Level Interaction Insights into Carbon Utilization and Element Cycling Functions of Hydrothermarchaeota in Hydrothermal Sediment.</title>
        <authorList>
            <person name="Zhou Z."/>
            <person name="Liu Y."/>
            <person name="Xu W."/>
            <person name="Pan J."/>
            <person name="Luo Z.H."/>
            <person name="Li M."/>
        </authorList>
    </citation>
    <scope>NUCLEOTIDE SEQUENCE [LARGE SCALE GENOMIC DNA]</scope>
    <source>
        <strain evidence="1">SpSt-488</strain>
    </source>
</reference>
<organism evidence="1">
    <name type="scientific">candidate division WOR-3 bacterium</name>
    <dbReference type="NCBI Taxonomy" id="2052148"/>
    <lineage>
        <taxon>Bacteria</taxon>
        <taxon>Bacteria division WOR-3</taxon>
    </lineage>
</organism>
<proteinExistence type="predicted"/>
<name>A0A7C4GB26_UNCW3</name>
<dbReference type="EMBL" id="DSUT01000102">
    <property type="protein sequence ID" value="HGK28310.1"/>
    <property type="molecule type" value="Genomic_DNA"/>
</dbReference>
<sequence>MRKLIVLVLFAGCTRPSPPPIHFYREEVALDVRPGMLRVQANYHFRSSAAQPVTAMILYPFPLDSNHAWPDSIVIPGYGFRLADSGVTFVMKFSPGSEDSFQACYRQPLRGNSCRYIVTSTRKWKRPIDLARFRVDVPADLPGVRLNYRPDSITRTGSTVTYWFARRRFYPDRDVVVNWSDR</sequence>